<dbReference type="GO" id="GO:0006741">
    <property type="term" value="P:NADP+ biosynthetic process"/>
    <property type="evidence" value="ECO:0007669"/>
    <property type="project" value="InterPro"/>
</dbReference>
<dbReference type="AlphaFoldDB" id="A0A9P8LXZ0"/>
<organism evidence="6 7">
    <name type="scientific">Spironucleus salmonicida</name>
    <dbReference type="NCBI Taxonomy" id="348837"/>
    <lineage>
        <taxon>Eukaryota</taxon>
        <taxon>Metamonada</taxon>
        <taxon>Diplomonadida</taxon>
        <taxon>Hexamitidae</taxon>
        <taxon>Hexamitinae</taxon>
        <taxon>Spironucleus</taxon>
    </lineage>
</organism>
<dbReference type="Pfam" id="PF01513">
    <property type="entry name" value="NAD_kinase"/>
    <property type="match status" value="1"/>
</dbReference>
<evidence type="ECO:0000313" key="7">
    <source>
        <dbReference type="Proteomes" id="UP000018208"/>
    </source>
</evidence>
<dbReference type="Gene3D" id="3.40.50.10330">
    <property type="entry name" value="Probable inorganic polyphosphate/atp-NAD kinase, domain 1"/>
    <property type="match status" value="1"/>
</dbReference>
<protein>
    <submittedName>
        <fullName evidence="6">ATP-NAD kinase family protein</fullName>
    </submittedName>
</protein>
<dbReference type="InterPro" id="IPR002504">
    <property type="entry name" value="NADK"/>
</dbReference>
<dbReference type="RefSeq" id="XP_067767126.1">
    <property type="nucleotide sequence ID" value="XM_067905809.1"/>
</dbReference>
<keyword evidence="7" id="KW-1185">Reference proteome</keyword>
<keyword evidence="2" id="KW-0808">Transferase</keyword>
<name>A0A9P8LXZ0_9EUKA</name>
<dbReference type="PANTHER" id="PTHR20275">
    <property type="entry name" value="NAD KINASE"/>
    <property type="match status" value="1"/>
</dbReference>
<evidence type="ECO:0000256" key="5">
    <source>
        <dbReference type="ARBA" id="ARBA00023027"/>
    </source>
</evidence>
<keyword evidence="5" id="KW-0520">NAD</keyword>
<evidence type="ECO:0000256" key="4">
    <source>
        <dbReference type="ARBA" id="ARBA00022857"/>
    </source>
</evidence>
<dbReference type="Pfam" id="PF20143">
    <property type="entry name" value="NAD_kinase_C"/>
    <property type="match status" value="1"/>
</dbReference>
<dbReference type="InterPro" id="IPR017438">
    <property type="entry name" value="ATP-NAD_kinase_N"/>
</dbReference>
<proteinExistence type="inferred from homology"/>
<dbReference type="HAMAP" id="MF_00361">
    <property type="entry name" value="NAD_kinase"/>
    <property type="match status" value="1"/>
</dbReference>
<evidence type="ECO:0000313" key="6">
    <source>
        <dbReference type="EMBL" id="KAH0576353.1"/>
    </source>
</evidence>
<dbReference type="InterPro" id="IPR017437">
    <property type="entry name" value="ATP-NAD_kinase_PpnK-typ_C"/>
</dbReference>
<evidence type="ECO:0000256" key="3">
    <source>
        <dbReference type="ARBA" id="ARBA00022777"/>
    </source>
</evidence>
<dbReference type="PANTHER" id="PTHR20275:SF0">
    <property type="entry name" value="NAD KINASE"/>
    <property type="match status" value="1"/>
</dbReference>
<dbReference type="KEGG" id="ssao:94295939"/>
<dbReference type="EMBL" id="AUWU02000002">
    <property type="protein sequence ID" value="KAH0576353.1"/>
    <property type="molecule type" value="Genomic_DNA"/>
</dbReference>
<comment type="similarity">
    <text evidence="1">Belongs to the NAD kinase family.</text>
</comment>
<keyword evidence="3 6" id="KW-0418">Kinase</keyword>
<dbReference type="GO" id="GO:0003951">
    <property type="term" value="F:NAD+ kinase activity"/>
    <property type="evidence" value="ECO:0007669"/>
    <property type="project" value="InterPro"/>
</dbReference>
<dbReference type="Proteomes" id="UP000018208">
    <property type="component" value="Unassembled WGS sequence"/>
</dbReference>
<evidence type="ECO:0000256" key="1">
    <source>
        <dbReference type="ARBA" id="ARBA00010995"/>
    </source>
</evidence>
<comment type="caution">
    <text evidence="6">The sequence shown here is derived from an EMBL/GenBank/DDBJ whole genome shotgun (WGS) entry which is preliminary data.</text>
</comment>
<reference evidence="6 7" key="1">
    <citation type="journal article" date="2014" name="PLoS Genet.">
        <title>The Genome of Spironucleus salmonicida Highlights a Fish Pathogen Adapted to Fluctuating Environments.</title>
        <authorList>
            <person name="Xu F."/>
            <person name="Jerlstrom-Hultqvist J."/>
            <person name="Einarsson E."/>
            <person name="Astvaldsson A."/>
            <person name="Svard S.G."/>
            <person name="Andersson J.O."/>
        </authorList>
    </citation>
    <scope>NUCLEOTIDE SEQUENCE [LARGE SCALE GENOMIC DNA]</scope>
    <source>
        <strain evidence="6 7">ATCC 50377</strain>
    </source>
</reference>
<dbReference type="OrthoDB" id="24581at2759"/>
<gene>
    <name evidence="6" type="ORF">SS50377_21916</name>
</gene>
<dbReference type="GO" id="GO:0019674">
    <property type="term" value="P:NAD+ metabolic process"/>
    <property type="evidence" value="ECO:0007669"/>
    <property type="project" value="InterPro"/>
</dbReference>
<evidence type="ECO:0000256" key="2">
    <source>
        <dbReference type="ARBA" id="ARBA00022679"/>
    </source>
</evidence>
<dbReference type="InterPro" id="IPR016064">
    <property type="entry name" value="NAD/diacylglycerol_kinase_sf"/>
</dbReference>
<keyword evidence="4" id="KW-0521">NADP</keyword>
<sequence length="409" mass="46105">MKYYYLYYINIYIQFIKYYQMNLNYQERKHILDQLQIDALTINEEDITKYIDNQRESPPSSPSSSTLTQTTQPPIDLPFLNLKSLQQQPESTCSFYIDVQNQLHWIRSPHSFYLTRKPNDDYALQIFKNILAQLKSLHLTVYTDPHDAEIFSLGVFNNQQMVDLAIVIGGDGSVLHASSKFNFKPPPIAAVNGGSLGFLSVLGADNLIQKLLTGPLNLVRRRRLVVRHKQHQFLSLNEIYIHRGFSAFLTNLLVFVNNRFIARIQADGLLISTPTGSTAYALSAGGVPVKSSVDCILLTPVCPHVMSSKQLILSDQDVITVKIDRNARASGTASVDGRQNIEIAPGESIHIFMQKAEDSLFTICEVEESVDFFKSLRDGLNWNVRVTQKGFGSTESRTYDIGDVNSDCE</sequence>
<dbReference type="SUPFAM" id="SSF111331">
    <property type="entry name" value="NAD kinase/diacylglycerol kinase-like"/>
    <property type="match status" value="1"/>
</dbReference>
<dbReference type="GeneID" id="94295939"/>
<accession>A0A9P8LXZ0</accession>
<dbReference type="Gene3D" id="2.60.200.30">
    <property type="entry name" value="Probable inorganic polyphosphate/atp-NAD kinase, domain 2"/>
    <property type="match status" value="1"/>
</dbReference>